<sequence>MSATAETERQPLTKKELAADHPTWCPG</sequence>
<gene>
    <name evidence="2" type="ORF">METZ01_LOCUS164376</name>
</gene>
<proteinExistence type="predicted"/>
<evidence type="ECO:0000256" key="1">
    <source>
        <dbReference type="SAM" id="MobiDB-lite"/>
    </source>
</evidence>
<feature type="region of interest" description="Disordered" evidence="1">
    <location>
        <begin position="1"/>
        <end position="27"/>
    </location>
</feature>
<dbReference type="AlphaFoldDB" id="A0A382BE24"/>
<feature type="non-terminal residue" evidence="2">
    <location>
        <position position="27"/>
    </location>
</feature>
<feature type="compositionally biased region" description="Basic and acidic residues" evidence="1">
    <location>
        <begin position="1"/>
        <end position="19"/>
    </location>
</feature>
<protein>
    <submittedName>
        <fullName evidence="2">Uncharacterized protein</fullName>
    </submittedName>
</protein>
<accession>A0A382BE24</accession>
<dbReference type="EMBL" id="UINC01029197">
    <property type="protein sequence ID" value="SVB11522.1"/>
    <property type="molecule type" value="Genomic_DNA"/>
</dbReference>
<organism evidence="2">
    <name type="scientific">marine metagenome</name>
    <dbReference type="NCBI Taxonomy" id="408172"/>
    <lineage>
        <taxon>unclassified sequences</taxon>
        <taxon>metagenomes</taxon>
        <taxon>ecological metagenomes</taxon>
    </lineage>
</organism>
<name>A0A382BE24_9ZZZZ</name>
<reference evidence="2" key="1">
    <citation type="submission" date="2018-05" db="EMBL/GenBank/DDBJ databases">
        <authorList>
            <person name="Lanie J.A."/>
            <person name="Ng W.-L."/>
            <person name="Kazmierczak K.M."/>
            <person name="Andrzejewski T.M."/>
            <person name="Davidsen T.M."/>
            <person name="Wayne K.J."/>
            <person name="Tettelin H."/>
            <person name="Glass J.I."/>
            <person name="Rusch D."/>
            <person name="Podicherti R."/>
            <person name="Tsui H.-C.T."/>
            <person name="Winkler M.E."/>
        </authorList>
    </citation>
    <scope>NUCLEOTIDE SEQUENCE</scope>
</reference>
<evidence type="ECO:0000313" key="2">
    <source>
        <dbReference type="EMBL" id="SVB11522.1"/>
    </source>
</evidence>